<dbReference type="AlphaFoldDB" id="A0A1Z1MH53"/>
<reference evidence="1" key="1">
    <citation type="journal article" date="2017" name="J. Phycol.">
        <title>Analysis of chloroplast genomes and a supermatrix inform reclassification of the Rhodomelaceae (Rhodophyta).</title>
        <authorList>
            <person name="Diaz-Tapia P."/>
            <person name="Maggs C.A."/>
            <person name="West J.A."/>
            <person name="Verbruggen H."/>
        </authorList>
    </citation>
    <scope>NUCLEOTIDE SEQUENCE</scope>
    <source>
        <strain evidence="1">PD890</strain>
    </source>
</reference>
<accession>A0A1Z1MH53</accession>
<sequence>MTKEFLLHKIDLLSISLEILTSWHENKNISQKFYILHSKIRNQEYNKKQKFVFLIKYVYHIIFTINRYEVNKLANKIIKGEQKFLEQYTSKFLYTYYKNKKYYINNKFISYKIKDKKIVAKKTDAILQLYIISKINKTQGVYRLIKYLR</sequence>
<keyword evidence="1" id="KW-0150">Chloroplast</keyword>
<evidence type="ECO:0000313" key="1">
    <source>
        <dbReference type="EMBL" id="ARW65397.1"/>
    </source>
</evidence>
<keyword evidence="1" id="KW-0934">Plastid</keyword>
<organism evidence="1">
    <name type="scientific">Melanothamnus harveyi</name>
    <name type="common">Filamentous red alga</name>
    <name type="synonym">Neosiphonia harveyi</name>
    <dbReference type="NCBI Taxonomy" id="397005"/>
    <lineage>
        <taxon>Eukaryota</taxon>
        <taxon>Rhodophyta</taxon>
        <taxon>Florideophyceae</taxon>
        <taxon>Rhodymeniophycidae</taxon>
        <taxon>Ceramiales</taxon>
        <taxon>Rhodomelaceae</taxon>
        <taxon>Polysiphonioideae</taxon>
        <taxon>Melanothamnus</taxon>
    </lineage>
</organism>
<gene>
    <name evidence="1" type="primary">ConsOrf3</name>
</gene>
<evidence type="ECO:0008006" key="2">
    <source>
        <dbReference type="Google" id="ProtNLM"/>
    </source>
</evidence>
<name>A0A1Z1MH53_MELHR</name>
<geneLocation type="chloroplast" evidence="1"/>
<dbReference type="EMBL" id="MF101437">
    <property type="protein sequence ID" value="ARW65397.1"/>
    <property type="molecule type" value="Genomic_DNA"/>
</dbReference>
<dbReference type="GeneID" id="33358253"/>
<proteinExistence type="predicted"/>
<dbReference type="RefSeq" id="YP_009396295.1">
    <property type="nucleotide sequence ID" value="NC_035281.1"/>
</dbReference>
<protein>
    <recommendedName>
        <fullName evidence="2">Ribosomal protein S7</fullName>
    </recommendedName>
</protein>